<organism evidence="2 3">
    <name type="scientific">Flavobacterium cheonanense</name>
    <dbReference type="NCBI Taxonomy" id="706183"/>
    <lineage>
        <taxon>Bacteria</taxon>
        <taxon>Pseudomonadati</taxon>
        <taxon>Bacteroidota</taxon>
        <taxon>Flavobacteriia</taxon>
        <taxon>Flavobacteriales</taxon>
        <taxon>Flavobacteriaceae</taxon>
        <taxon>Flavobacterium</taxon>
    </lineage>
</organism>
<feature type="domain" description="DUF4116" evidence="1">
    <location>
        <begin position="28"/>
        <end position="75"/>
    </location>
</feature>
<dbReference type="Proteomes" id="UP001500367">
    <property type="component" value="Unassembled WGS sequence"/>
</dbReference>
<feature type="domain" description="DUF4116" evidence="1">
    <location>
        <begin position="152"/>
        <end position="201"/>
    </location>
</feature>
<gene>
    <name evidence="2" type="ORF">GCM10022389_19550</name>
</gene>
<comment type="caution">
    <text evidence="2">The sequence shown here is derived from an EMBL/GenBank/DDBJ whole genome shotgun (WGS) entry which is preliminary data.</text>
</comment>
<feature type="domain" description="DUF4116" evidence="1">
    <location>
        <begin position="102"/>
        <end position="150"/>
    </location>
</feature>
<dbReference type="RefSeq" id="WP_344816525.1">
    <property type="nucleotide sequence ID" value="NZ_BAABCT010000005.1"/>
</dbReference>
<name>A0ABP7VUE4_9FLAO</name>
<dbReference type="EMBL" id="BAABCT010000005">
    <property type="protein sequence ID" value="GAA4074094.1"/>
    <property type="molecule type" value="Genomic_DNA"/>
</dbReference>
<reference evidence="3" key="1">
    <citation type="journal article" date="2019" name="Int. J. Syst. Evol. Microbiol.">
        <title>The Global Catalogue of Microorganisms (GCM) 10K type strain sequencing project: providing services to taxonomists for standard genome sequencing and annotation.</title>
        <authorList>
            <consortium name="The Broad Institute Genomics Platform"/>
            <consortium name="The Broad Institute Genome Sequencing Center for Infectious Disease"/>
            <person name="Wu L."/>
            <person name="Ma J."/>
        </authorList>
    </citation>
    <scope>NUCLEOTIDE SEQUENCE [LARGE SCALE GENOMIC DNA]</scope>
    <source>
        <strain evidence="3">JCM 17069</strain>
    </source>
</reference>
<evidence type="ECO:0000259" key="1">
    <source>
        <dbReference type="Pfam" id="PF13475"/>
    </source>
</evidence>
<evidence type="ECO:0000313" key="3">
    <source>
        <dbReference type="Proteomes" id="UP001500367"/>
    </source>
</evidence>
<accession>A0ABP7VUE4</accession>
<feature type="domain" description="DUF4116" evidence="1">
    <location>
        <begin position="204"/>
        <end position="253"/>
    </location>
</feature>
<protein>
    <recommendedName>
        <fullName evidence="1">DUF4116 domain-containing protein</fullName>
    </recommendedName>
</protein>
<keyword evidence="3" id="KW-1185">Reference proteome</keyword>
<dbReference type="Pfam" id="PF13475">
    <property type="entry name" value="DUF4116"/>
    <property type="match status" value="4"/>
</dbReference>
<dbReference type="InterPro" id="IPR025197">
    <property type="entry name" value="DUF4116"/>
</dbReference>
<evidence type="ECO:0000313" key="2">
    <source>
        <dbReference type="EMBL" id="GAA4074094.1"/>
    </source>
</evidence>
<proteinExistence type="predicted"/>
<sequence>MSDQELLIEVKKNGMLLENASEAQKNIKNIVLTAVCQNGVALKFASTELKNDIDIVKAAVIKKGSALYFASDDLKNNKEVILLAVGKDGIALEHTTKEFKKNRDVVLVAVKKNGLALEFASDKLRDDEELVLLAVSSKGKSLKFASSNLKKDKHIVEAAVKQNRLAFQFADDNLKNDSDIALLAIDGFGGDSVLKNVSKRLMDNRLFISDAYKVNYHILKFASDSIRGDKKFIIELFTKNHHPQLKYVSEQLKSDEDLATLCLIKSTTSIWDISYKLLHNKEFIKKIISNEKIIKHHGVWFASRVLKSSTYIVQNDEEILNIYNSLATKKDK</sequence>